<evidence type="ECO:0008006" key="3">
    <source>
        <dbReference type="Google" id="ProtNLM"/>
    </source>
</evidence>
<organism evidence="1 2">
    <name type="scientific">Streptomyces oceani</name>
    <dbReference type="NCBI Taxonomy" id="1075402"/>
    <lineage>
        <taxon>Bacteria</taxon>
        <taxon>Bacillati</taxon>
        <taxon>Actinomycetota</taxon>
        <taxon>Actinomycetes</taxon>
        <taxon>Kitasatosporales</taxon>
        <taxon>Streptomycetaceae</taxon>
        <taxon>Streptomyces</taxon>
    </lineage>
</organism>
<protein>
    <recommendedName>
        <fullName evidence="3">Lipoprotein</fullName>
    </recommendedName>
</protein>
<name>A0A1E7KPW8_9ACTN</name>
<reference evidence="1 2" key="1">
    <citation type="journal article" date="2016" name="Front. Microbiol.">
        <title>Comparative Genomics Analysis of Streptomyces Species Reveals Their Adaptation to the Marine Environment and Their Diversity at the Genomic Level.</title>
        <authorList>
            <person name="Tian X."/>
            <person name="Zhang Z."/>
            <person name="Yang T."/>
            <person name="Chen M."/>
            <person name="Li J."/>
            <person name="Chen F."/>
            <person name="Yang J."/>
            <person name="Li W."/>
            <person name="Zhang B."/>
            <person name="Zhang Z."/>
            <person name="Wu J."/>
            <person name="Zhang C."/>
            <person name="Long L."/>
            <person name="Xiao J."/>
        </authorList>
    </citation>
    <scope>NUCLEOTIDE SEQUENCE [LARGE SCALE GENOMIC DNA]</scope>
    <source>
        <strain evidence="1 2">SCSIO 02100</strain>
    </source>
</reference>
<dbReference type="PATRIC" id="fig|1075402.3.peg.3551"/>
<gene>
    <name evidence="1" type="ORF">AN216_00910</name>
</gene>
<proteinExistence type="predicted"/>
<evidence type="ECO:0000313" key="1">
    <source>
        <dbReference type="EMBL" id="OEV05985.1"/>
    </source>
</evidence>
<dbReference type="STRING" id="1075402.AN216_00910"/>
<dbReference type="OrthoDB" id="4312411at2"/>
<accession>A0A1E7KPW8</accession>
<dbReference type="EMBL" id="LJGU01000090">
    <property type="protein sequence ID" value="OEV05985.1"/>
    <property type="molecule type" value="Genomic_DNA"/>
</dbReference>
<keyword evidence="2" id="KW-1185">Reference proteome</keyword>
<dbReference type="Proteomes" id="UP000176101">
    <property type="component" value="Unassembled WGS sequence"/>
</dbReference>
<comment type="caution">
    <text evidence="1">The sequence shown here is derived from an EMBL/GenBank/DDBJ whole genome shotgun (WGS) entry which is preliminary data.</text>
</comment>
<evidence type="ECO:0000313" key="2">
    <source>
        <dbReference type="Proteomes" id="UP000176101"/>
    </source>
</evidence>
<sequence length="239" mass="25569">MICLALTLALTGCGEDEPAGDTNGIADLPAEKIEKKARKAAERAGSVRLSGTVISQGQTYRLEMRLKESGGIGEVSAKGGDNFQLVRVEKDLYLKADSEFWARQENSGKDEKPSESDVTVARKLEGKYVKVPRKDPAYEQLSGFTNLSVMLGGLLVLNGERETGDESEVSGRRTIQVNANGGKGGTIDVALTGTPYPLRLQRGGSAGTVTLADWDSGFSLRAPKKDQIVDYGKKISASE</sequence>
<dbReference type="AlphaFoldDB" id="A0A1E7KPW8"/>